<feature type="transmembrane region" description="Helical" evidence="2">
    <location>
        <begin position="233"/>
        <end position="256"/>
    </location>
</feature>
<dbReference type="OrthoDB" id="190201at2759"/>
<keyword evidence="2" id="KW-0812">Transmembrane</keyword>
<dbReference type="Proteomes" id="UP000756921">
    <property type="component" value="Unassembled WGS sequence"/>
</dbReference>
<reference evidence="3" key="1">
    <citation type="journal article" date="2020" name="Mol. Plant Microbe Interact.">
        <title>Genome Sequence of the Biocontrol Agent Coniothyrium minitans strain Conio (IMI 134523).</title>
        <authorList>
            <person name="Patel D."/>
            <person name="Shittu T.A."/>
            <person name="Baroncelli R."/>
            <person name="Muthumeenakshi S."/>
            <person name="Osborne T.H."/>
            <person name="Janganan T.K."/>
            <person name="Sreenivasaprasad S."/>
        </authorList>
    </citation>
    <scope>NUCLEOTIDE SEQUENCE</scope>
    <source>
        <strain evidence="3">Conio</strain>
    </source>
</reference>
<evidence type="ECO:0000313" key="4">
    <source>
        <dbReference type="Proteomes" id="UP000756921"/>
    </source>
</evidence>
<gene>
    <name evidence="3" type="ORF">PMIN01_01026</name>
</gene>
<organism evidence="3 4">
    <name type="scientific">Paraphaeosphaeria minitans</name>
    <dbReference type="NCBI Taxonomy" id="565426"/>
    <lineage>
        <taxon>Eukaryota</taxon>
        <taxon>Fungi</taxon>
        <taxon>Dikarya</taxon>
        <taxon>Ascomycota</taxon>
        <taxon>Pezizomycotina</taxon>
        <taxon>Dothideomycetes</taxon>
        <taxon>Pleosporomycetidae</taxon>
        <taxon>Pleosporales</taxon>
        <taxon>Massarineae</taxon>
        <taxon>Didymosphaeriaceae</taxon>
        <taxon>Paraphaeosphaeria</taxon>
    </lineage>
</organism>
<evidence type="ECO:0000256" key="1">
    <source>
        <dbReference type="SAM" id="MobiDB-lite"/>
    </source>
</evidence>
<keyword evidence="2" id="KW-0472">Membrane</keyword>
<name>A0A9P6KWH7_9PLEO</name>
<evidence type="ECO:0000313" key="3">
    <source>
        <dbReference type="EMBL" id="KAF9741487.1"/>
    </source>
</evidence>
<dbReference type="AlphaFoldDB" id="A0A9P6KWH7"/>
<evidence type="ECO:0000256" key="2">
    <source>
        <dbReference type="SAM" id="Phobius"/>
    </source>
</evidence>
<keyword evidence="2" id="KW-1133">Transmembrane helix</keyword>
<protein>
    <submittedName>
        <fullName evidence="3">Uncharacterized protein</fullName>
    </submittedName>
</protein>
<keyword evidence="4" id="KW-1185">Reference proteome</keyword>
<accession>A0A9P6KWH7</accession>
<comment type="caution">
    <text evidence="3">The sequence shown here is derived from an EMBL/GenBank/DDBJ whole genome shotgun (WGS) entry which is preliminary data.</text>
</comment>
<sequence>MNAEQDPALEFFDAETTIEVDEKRPSMLYTVLPAMVQDRLPALPFIRRALSDIQATSRPLNTSRNVSDDSLPRSPPPGYTSRPTSAVLSQHSSNRSSIDNTRGDEDLFQEALSENIASLMSTPPPFAVSETRTGIKWKYANQGVSLSALAYAESQSPHIDDASVILTRQMYIHSLTYLLRGLPTALSPEEAVSLQAALPLDLVITAPCDHDPPFANPSRHIPPPSEPSVLHRIIATVVFETFVLFQFLLPYIKLFLGHAYRFERKHNVAQRLVNNGIMGADAVRRMGMQLTHTICQMNDGKVGVALNELMFWCVKGVTGGLQQGIQEGVGFLGRDEERPGSASGRSGKGRKM</sequence>
<feature type="region of interest" description="Disordered" evidence="1">
    <location>
        <begin position="57"/>
        <end position="101"/>
    </location>
</feature>
<feature type="region of interest" description="Disordered" evidence="1">
    <location>
        <begin position="332"/>
        <end position="352"/>
    </location>
</feature>
<dbReference type="EMBL" id="WJXW01000001">
    <property type="protein sequence ID" value="KAF9741487.1"/>
    <property type="molecule type" value="Genomic_DNA"/>
</dbReference>
<feature type="compositionally biased region" description="Polar residues" evidence="1">
    <location>
        <begin position="81"/>
        <end position="100"/>
    </location>
</feature>
<proteinExistence type="predicted"/>